<dbReference type="InterPro" id="IPR036661">
    <property type="entry name" value="Luciferase-like_sf"/>
</dbReference>
<sequence length="458" mass="51038">MSLRWKLRRAITPDALRGPFSARRNCCSVDSAAPLTKMSATKNNAGEGRHEVRHLLRAATAAAMGRRGRARVAGDELKLYQNALSQMELADKLGYDHAWVVEHHFLEEYSHSPSPESFLAAASQRTQKIRLGHGILQLTTNHPARVAERVAVLDLLSNGRCEFGMGESASITELEPFGRDMETKKEVFEEAVAAIFPMFRDAGSEHHGKYFDIPLRNVVPKPVQKPHPPLWMACSQLPTIERAGRHGFGALGFQFVSADAAHAWVHAYYNAMTKRLHTLADYEINPNMALVSFFMCAKTDEEARAPPTAPPSSSSALRFYGAAQNRQRPAPYTVNMWDEYNKWKRDNPEAQEAALRGGLIGSPETIRKKLRRFQSSHIDQVILLNQAGKNSHEHICESLELFGREVMPEFQNDPAQAAWKRSVMSGEIKLEEIDTQAFTDRYGKLAVNVAPARAAAAG</sequence>
<evidence type="ECO:0000256" key="1">
    <source>
        <dbReference type="ARBA" id="ARBA00023002"/>
    </source>
</evidence>
<dbReference type="GO" id="GO:0005829">
    <property type="term" value="C:cytosol"/>
    <property type="evidence" value="ECO:0007669"/>
    <property type="project" value="TreeGrafter"/>
</dbReference>
<dbReference type="GO" id="GO:0016705">
    <property type="term" value="F:oxidoreductase activity, acting on paired donors, with incorporation or reduction of molecular oxygen"/>
    <property type="evidence" value="ECO:0007669"/>
    <property type="project" value="InterPro"/>
</dbReference>
<evidence type="ECO:0000313" key="4">
    <source>
        <dbReference type="EMBL" id="AAK72698.1"/>
    </source>
</evidence>
<dbReference type="InterPro" id="IPR050766">
    <property type="entry name" value="Bact_Lucif_Oxidored"/>
</dbReference>
<evidence type="ECO:0000256" key="2">
    <source>
        <dbReference type="ARBA" id="ARBA00023033"/>
    </source>
</evidence>
<dbReference type="GO" id="GO:0004497">
    <property type="term" value="F:monooxygenase activity"/>
    <property type="evidence" value="ECO:0007669"/>
    <property type="project" value="UniProtKB-KW"/>
</dbReference>
<name>Q93PR4_BRAJP</name>
<dbReference type="InterPro" id="IPR011251">
    <property type="entry name" value="Luciferase-like_dom"/>
</dbReference>
<accession>Q93PR4</accession>
<dbReference type="PANTHER" id="PTHR30137:SF8">
    <property type="entry name" value="BLR5498 PROTEIN"/>
    <property type="match status" value="1"/>
</dbReference>
<protein>
    <submittedName>
        <fullName evidence="4">LuxA-like protein</fullName>
    </submittedName>
</protein>
<proteinExistence type="predicted"/>
<dbReference type="AlphaFoldDB" id="Q93PR4"/>
<evidence type="ECO:0000259" key="3">
    <source>
        <dbReference type="Pfam" id="PF00296"/>
    </source>
</evidence>
<reference evidence="4" key="2">
    <citation type="journal article" date="2003" name="Microbiology">
        <title>The Bradyrhizobium japonicum napEDABC genes encoding the periplasmic nitrate reductase are essential for nitrate respiration.</title>
        <authorList>
            <person name="Delgado M."/>
            <person name="Bonnard N."/>
            <person name="Tresierra-Ayala A."/>
            <person name="Bedmar E.J."/>
            <person name="Muller P."/>
        </authorList>
    </citation>
    <scope>NUCLEOTIDE SEQUENCE</scope>
    <source>
        <strain evidence="4">110spc4</strain>
    </source>
</reference>
<dbReference type="Pfam" id="PF00296">
    <property type="entry name" value="Bac_luciferase"/>
    <property type="match status" value="1"/>
</dbReference>
<feature type="domain" description="Luciferase-like" evidence="3">
    <location>
        <begin position="79"/>
        <end position="379"/>
    </location>
</feature>
<keyword evidence="1" id="KW-0560">Oxidoreductase</keyword>
<dbReference type="PANTHER" id="PTHR30137">
    <property type="entry name" value="LUCIFERASE-LIKE MONOOXYGENASE"/>
    <property type="match status" value="1"/>
</dbReference>
<keyword evidence="2" id="KW-0503">Monooxygenase</keyword>
<reference evidence="4" key="1">
    <citation type="submission" date="2002-06" db="EMBL/GenBank/DDBJ databases">
        <title>The putative napD napA operon of Bradyrhizobium japonicum 110spc4.</title>
        <authorList>
            <person name="Mueller P."/>
        </authorList>
    </citation>
    <scope>NUCLEOTIDE SEQUENCE</scope>
    <source>
        <strain evidence="4">110spc4</strain>
    </source>
</reference>
<dbReference type="Gene3D" id="3.20.20.30">
    <property type="entry name" value="Luciferase-like domain"/>
    <property type="match status" value="1"/>
</dbReference>
<dbReference type="SUPFAM" id="SSF51679">
    <property type="entry name" value="Bacterial luciferase-like"/>
    <property type="match status" value="1"/>
</dbReference>
<dbReference type="EMBL" id="AF314590">
    <property type="protein sequence ID" value="AAK72698.1"/>
    <property type="molecule type" value="Genomic_DNA"/>
</dbReference>
<organism evidence="4">
    <name type="scientific">Bradyrhizobium japonicum</name>
    <dbReference type="NCBI Taxonomy" id="375"/>
    <lineage>
        <taxon>Bacteria</taxon>
        <taxon>Pseudomonadati</taxon>
        <taxon>Pseudomonadota</taxon>
        <taxon>Alphaproteobacteria</taxon>
        <taxon>Hyphomicrobiales</taxon>
        <taxon>Nitrobacteraceae</taxon>
        <taxon>Bradyrhizobium</taxon>
    </lineage>
</organism>